<proteinExistence type="predicted"/>
<dbReference type="InterPro" id="IPR002523">
    <property type="entry name" value="MgTranspt_CorA/ZnTranspt_ZntB"/>
</dbReference>
<protein>
    <submittedName>
        <fullName evidence="7">Uncharacterized protein</fullName>
    </submittedName>
</protein>
<feature type="region of interest" description="Disordered" evidence="5">
    <location>
        <begin position="1"/>
        <end position="25"/>
    </location>
</feature>
<evidence type="ECO:0000256" key="3">
    <source>
        <dbReference type="ARBA" id="ARBA00022989"/>
    </source>
</evidence>
<dbReference type="GO" id="GO:0050897">
    <property type="term" value="F:cobalt ion binding"/>
    <property type="evidence" value="ECO:0007669"/>
    <property type="project" value="TreeGrafter"/>
</dbReference>
<evidence type="ECO:0000313" key="7">
    <source>
        <dbReference type="EMBL" id="PFH53445.1"/>
    </source>
</evidence>
<feature type="transmembrane region" description="Helical" evidence="6">
    <location>
        <begin position="461"/>
        <end position="483"/>
    </location>
</feature>
<evidence type="ECO:0000256" key="1">
    <source>
        <dbReference type="ARBA" id="ARBA00004651"/>
    </source>
</evidence>
<keyword evidence="4 6" id="KW-0472">Membrane</keyword>
<keyword evidence="2 6" id="KW-0812">Transmembrane</keyword>
<dbReference type="GO" id="GO:0005886">
    <property type="term" value="C:plasma membrane"/>
    <property type="evidence" value="ECO:0007669"/>
    <property type="project" value="UniProtKB-SubCell"/>
</dbReference>
<dbReference type="AlphaFoldDB" id="A0A2A9NR50"/>
<dbReference type="Pfam" id="PF01544">
    <property type="entry name" value="CorA"/>
    <property type="match status" value="1"/>
</dbReference>
<name>A0A2A9NR50_9AGAR</name>
<feature type="transmembrane region" description="Helical" evidence="6">
    <location>
        <begin position="495"/>
        <end position="520"/>
    </location>
</feature>
<dbReference type="Proteomes" id="UP000242287">
    <property type="component" value="Unassembled WGS sequence"/>
</dbReference>
<sequence>MYELDNTAQEYRIPPPPHRHAAPSAPWPWIDIHNDVDAMELNNPAEAVPGECDHEDCEGRCWKKYPESRFPNWTINQVRKSKIREAIDREAQNDCIIHQLDITQSGAFKAAQPFEMKIDRNTNDLWNEFKSNAPNPAVRTRALFVQNMSGVALQMLGGRYNIEPFFFSSALNWIPTRFQEDSKENVGDHITITLPFVQSVPAREVPTPEMRQEQNPSGDTLYSDETLGIRQMIDIQAPLRLENTSKALVLDLLSVHLIRNVNGNILISYHAERKELPTTTAPYLHTRVRYAGRSVYWQKMLSKTNDPTFLLLIFIWHAMYAWDEAFQDLYEHICHLETEVIDTSSMVITQELHIIRAHHLHYASLLAEFKKTIKFILDTPNPALNEHEKNTSKPLLERECHALLNEIKRMDVERLMQERRLKNVMNLVFSSVNIRDSKYMQKMTQAAVRDSAGDVIKMKQIAYLTMVFLPSSFVAAVFGMNVQEVSPSTHGTLRLYFGIAIGLTAFTVWIIVAFQSRYLFRDPRPFWKRLAWPFHIVQSVINKEEEETKYNEPDVLLPRGVQITHSSRTLPYSSRL</sequence>
<comment type="subcellular location">
    <subcellularLocation>
        <location evidence="1">Cell membrane</location>
        <topology evidence="1">Multi-pass membrane protein</topology>
    </subcellularLocation>
</comment>
<dbReference type="InterPro" id="IPR045863">
    <property type="entry name" value="CorA_TM1_TM2"/>
</dbReference>
<evidence type="ECO:0000313" key="8">
    <source>
        <dbReference type="Proteomes" id="UP000242287"/>
    </source>
</evidence>
<evidence type="ECO:0000256" key="5">
    <source>
        <dbReference type="SAM" id="MobiDB-lite"/>
    </source>
</evidence>
<evidence type="ECO:0000256" key="6">
    <source>
        <dbReference type="SAM" id="Phobius"/>
    </source>
</evidence>
<dbReference type="Gene3D" id="1.20.58.340">
    <property type="entry name" value="Magnesium transport protein CorA, transmembrane region"/>
    <property type="match status" value="1"/>
</dbReference>
<keyword evidence="3 6" id="KW-1133">Transmembrane helix</keyword>
<dbReference type="GO" id="GO:0000287">
    <property type="term" value="F:magnesium ion binding"/>
    <property type="evidence" value="ECO:0007669"/>
    <property type="project" value="TreeGrafter"/>
</dbReference>
<dbReference type="GO" id="GO:0015087">
    <property type="term" value="F:cobalt ion transmembrane transporter activity"/>
    <property type="evidence" value="ECO:0007669"/>
    <property type="project" value="TreeGrafter"/>
</dbReference>
<dbReference type="PANTHER" id="PTHR46494:SF1">
    <property type="entry name" value="CORA FAMILY METAL ION TRANSPORTER (EUROFUNG)"/>
    <property type="match status" value="1"/>
</dbReference>
<reference evidence="7 8" key="1">
    <citation type="submission" date="2014-02" db="EMBL/GenBank/DDBJ databases">
        <title>Transposable element dynamics among asymbiotic and ectomycorrhizal Amanita fungi.</title>
        <authorList>
            <consortium name="DOE Joint Genome Institute"/>
            <person name="Hess J."/>
            <person name="Skrede I."/>
            <person name="Wolfe B."/>
            <person name="LaButti K."/>
            <person name="Ohm R.A."/>
            <person name="Grigoriev I.V."/>
            <person name="Pringle A."/>
        </authorList>
    </citation>
    <scope>NUCLEOTIDE SEQUENCE [LARGE SCALE GENOMIC DNA]</scope>
    <source>
        <strain evidence="7 8">SKay4041</strain>
    </source>
</reference>
<keyword evidence="8" id="KW-1185">Reference proteome</keyword>
<evidence type="ECO:0000256" key="4">
    <source>
        <dbReference type="ARBA" id="ARBA00023136"/>
    </source>
</evidence>
<dbReference type="SUPFAM" id="SSF144083">
    <property type="entry name" value="Magnesium transport protein CorA, transmembrane region"/>
    <property type="match status" value="1"/>
</dbReference>
<dbReference type="PANTHER" id="PTHR46494">
    <property type="entry name" value="CORA FAMILY METAL ION TRANSPORTER (EUROFUNG)"/>
    <property type="match status" value="1"/>
</dbReference>
<accession>A0A2A9NR50</accession>
<dbReference type="EMBL" id="KZ301973">
    <property type="protein sequence ID" value="PFH53445.1"/>
    <property type="molecule type" value="Genomic_DNA"/>
</dbReference>
<dbReference type="OrthoDB" id="3231000at2759"/>
<dbReference type="GO" id="GO:0015095">
    <property type="term" value="F:magnesium ion transmembrane transporter activity"/>
    <property type="evidence" value="ECO:0007669"/>
    <property type="project" value="TreeGrafter"/>
</dbReference>
<gene>
    <name evidence="7" type="ORF">AMATHDRAFT_137387</name>
</gene>
<organism evidence="7 8">
    <name type="scientific">Amanita thiersii Skay4041</name>
    <dbReference type="NCBI Taxonomy" id="703135"/>
    <lineage>
        <taxon>Eukaryota</taxon>
        <taxon>Fungi</taxon>
        <taxon>Dikarya</taxon>
        <taxon>Basidiomycota</taxon>
        <taxon>Agaricomycotina</taxon>
        <taxon>Agaricomycetes</taxon>
        <taxon>Agaricomycetidae</taxon>
        <taxon>Agaricales</taxon>
        <taxon>Pluteineae</taxon>
        <taxon>Amanitaceae</taxon>
        <taxon>Amanita</taxon>
    </lineage>
</organism>
<dbReference type="STRING" id="703135.A0A2A9NR50"/>
<evidence type="ECO:0000256" key="2">
    <source>
        <dbReference type="ARBA" id="ARBA00022692"/>
    </source>
</evidence>